<dbReference type="KEGG" id="uma:UMAG_04731"/>
<evidence type="ECO:0000313" key="3">
    <source>
        <dbReference type="Proteomes" id="UP000000561"/>
    </source>
</evidence>
<evidence type="ECO:0000256" key="1">
    <source>
        <dbReference type="SAM" id="MobiDB-lite"/>
    </source>
</evidence>
<organism evidence="2 3">
    <name type="scientific">Mycosarcoma maydis</name>
    <name type="common">Corn smut fungus</name>
    <name type="synonym">Ustilago maydis</name>
    <dbReference type="NCBI Taxonomy" id="5270"/>
    <lineage>
        <taxon>Eukaryota</taxon>
        <taxon>Fungi</taxon>
        <taxon>Dikarya</taxon>
        <taxon>Basidiomycota</taxon>
        <taxon>Ustilaginomycotina</taxon>
        <taxon>Ustilaginomycetes</taxon>
        <taxon>Ustilaginales</taxon>
        <taxon>Ustilaginaceae</taxon>
        <taxon>Mycosarcoma</taxon>
    </lineage>
</organism>
<keyword evidence="3" id="KW-1185">Reference proteome</keyword>
<sequence length="606" mass="66606">MPVPCSLDAKPFRQTATSWPSPRTGPTRPSLQQSGMRLELTSFACSDSSPKILVSAHANIFLSILSRHGLGLVTPITLGTFPCASVTCNPIDLTFVTTPMTDSIVTIKHFDNDNGTDHYAVTTQFYWAAPLSSSPSKFLRIKDEETFSKVVKVGWLERSANLQATIQEGFKKTGKPYNEGHVTQPWFNDHLRALVSDASRARPRLSSKKAAVRNIAPLHHGHGAVARRAAEKEAVPAAAFLPPTAIGCALRPRCFAPATDEPRLNGSHSPPPKSCKHRSSSKSASGPDDIPWRMLTILTTRWEGFIELLVSLHIACALYVGTHPRCFQQATFEVLRKPNKLVYGKQGADRPISFLPTLGKLSEGLIAARNLAKAEQNPRIVLASHYGGRHGRSTKYAVIRSAHNAVHVHHSTEALNRVSLPKRIVQWTSSSMNDRQARLKLEVSVKWIDAKSLLVDARIEGMCRKVKLASQMALSRAATCGSTFDPAKFIYSPCRSPLSSGNIELVVFRLARPHELIILGVIFTDNYRLLSTPPPQMLSHLRHSPPSRPSTVLHSMQQARPMAITPMIATSLDTSDTSREGEADQKARIPPSLAEPLARSVSIWHH</sequence>
<evidence type="ECO:0000313" key="2">
    <source>
        <dbReference type="EMBL" id="KIS66668.1"/>
    </source>
</evidence>
<dbReference type="InParanoid" id="A0A0D1CI86"/>
<proteinExistence type="predicted"/>
<name>A0A0D1CI86_MYCMD</name>
<dbReference type="AlphaFoldDB" id="A0A0D1CI86"/>
<protein>
    <submittedName>
        <fullName evidence="2">Uncharacterized protein</fullName>
    </submittedName>
</protein>
<dbReference type="GeneID" id="23564817"/>
<accession>A0A0D1CI86</accession>
<feature type="region of interest" description="Disordered" evidence="1">
    <location>
        <begin position="261"/>
        <end position="286"/>
    </location>
</feature>
<dbReference type="RefSeq" id="XP_011391613.1">
    <property type="nucleotide sequence ID" value="XM_011393311.1"/>
</dbReference>
<dbReference type="VEuPathDB" id="FungiDB:UMAG_04731"/>
<dbReference type="OrthoDB" id="4368687at2759"/>
<dbReference type="Proteomes" id="UP000000561">
    <property type="component" value="Chromosome 17"/>
</dbReference>
<reference evidence="2 3" key="1">
    <citation type="journal article" date="2006" name="Nature">
        <title>Insights from the genome of the biotrophic fungal plant pathogen Ustilago maydis.</title>
        <authorList>
            <person name="Kamper J."/>
            <person name="Kahmann R."/>
            <person name="Bolker M."/>
            <person name="Ma L.J."/>
            <person name="Brefort T."/>
            <person name="Saville B.J."/>
            <person name="Banuett F."/>
            <person name="Kronstad J.W."/>
            <person name="Gold S.E."/>
            <person name="Muller O."/>
            <person name="Perlin M.H."/>
            <person name="Wosten H.A."/>
            <person name="de Vries R."/>
            <person name="Ruiz-Herrera J."/>
            <person name="Reynaga-Pena C.G."/>
            <person name="Snetselaar K."/>
            <person name="McCann M."/>
            <person name="Perez-Martin J."/>
            <person name="Feldbrugge M."/>
            <person name="Basse C.W."/>
            <person name="Steinberg G."/>
            <person name="Ibeas J.I."/>
            <person name="Holloman W."/>
            <person name="Guzman P."/>
            <person name="Farman M."/>
            <person name="Stajich J.E."/>
            <person name="Sentandreu R."/>
            <person name="Gonzalez-Prieto J.M."/>
            <person name="Kennell J.C."/>
            <person name="Molina L."/>
            <person name="Schirawski J."/>
            <person name="Mendoza-Mendoza A."/>
            <person name="Greilinger D."/>
            <person name="Munch K."/>
            <person name="Rossel N."/>
            <person name="Scherer M."/>
            <person name="Vranes M."/>
            <person name="Ladendorf O."/>
            <person name="Vincon V."/>
            <person name="Fuchs U."/>
            <person name="Sandrock B."/>
            <person name="Meng S."/>
            <person name="Ho E.C."/>
            <person name="Cahill M.J."/>
            <person name="Boyce K.J."/>
            <person name="Klose J."/>
            <person name="Klosterman S.J."/>
            <person name="Deelstra H.J."/>
            <person name="Ortiz-Castellanos L."/>
            <person name="Li W."/>
            <person name="Sanchez-Alonso P."/>
            <person name="Schreier P.H."/>
            <person name="Hauser-Hahn I."/>
            <person name="Vaupel M."/>
            <person name="Koopmann E."/>
            <person name="Friedrich G."/>
            <person name="Voss H."/>
            <person name="Schluter T."/>
            <person name="Margolis J."/>
            <person name="Platt D."/>
            <person name="Swimmer C."/>
            <person name="Gnirke A."/>
            <person name="Chen F."/>
            <person name="Vysotskaia V."/>
            <person name="Mannhaupt G."/>
            <person name="Guldener U."/>
            <person name="Munsterkotter M."/>
            <person name="Haase D."/>
            <person name="Oesterheld M."/>
            <person name="Mewes H.W."/>
            <person name="Mauceli E.W."/>
            <person name="DeCaprio D."/>
            <person name="Wade C.M."/>
            <person name="Butler J."/>
            <person name="Young S."/>
            <person name="Jaffe D.B."/>
            <person name="Calvo S."/>
            <person name="Nusbaum C."/>
            <person name="Galagan J."/>
            <person name="Birren B.W."/>
        </authorList>
    </citation>
    <scope>NUCLEOTIDE SEQUENCE [LARGE SCALE GENOMIC DNA]</scope>
    <source>
        <strain evidence="3">DSM 14603 / FGSC 9021 / UM521</strain>
    </source>
</reference>
<gene>
    <name evidence="2" type="ORF">UMAG_04731</name>
</gene>
<dbReference type="EMBL" id="CM003156">
    <property type="protein sequence ID" value="KIS66668.1"/>
    <property type="molecule type" value="Genomic_DNA"/>
</dbReference>
<feature type="region of interest" description="Disordered" evidence="1">
    <location>
        <begin position="13"/>
        <end position="32"/>
    </location>
</feature>